<evidence type="ECO:0000259" key="5">
    <source>
        <dbReference type="Pfam" id="PF13178"/>
    </source>
</evidence>
<organism evidence="6 7">
    <name type="scientific">Punica granatum</name>
    <name type="common">Pomegranate</name>
    <dbReference type="NCBI Taxonomy" id="22663"/>
    <lineage>
        <taxon>Eukaryota</taxon>
        <taxon>Viridiplantae</taxon>
        <taxon>Streptophyta</taxon>
        <taxon>Embryophyta</taxon>
        <taxon>Tracheophyta</taxon>
        <taxon>Spermatophyta</taxon>
        <taxon>Magnoliopsida</taxon>
        <taxon>eudicotyledons</taxon>
        <taxon>Gunneridae</taxon>
        <taxon>Pentapetalae</taxon>
        <taxon>rosids</taxon>
        <taxon>malvids</taxon>
        <taxon>Myrtales</taxon>
        <taxon>Lythraceae</taxon>
        <taxon>Punica</taxon>
    </lineage>
</organism>
<dbReference type="PROSITE" id="PS50096">
    <property type="entry name" value="IQ"/>
    <property type="match status" value="2"/>
</dbReference>
<evidence type="ECO:0000256" key="2">
    <source>
        <dbReference type="ARBA" id="ARBA00024341"/>
    </source>
</evidence>
<evidence type="ECO:0000256" key="3">
    <source>
        <dbReference type="ARBA" id="ARBA00024378"/>
    </source>
</evidence>
<dbReference type="AlphaFoldDB" id="A0A2I0HYU5"/>
<evidence type="ECO:0000256" key="1">
    <source>
        <dbReference type="ARBA" id="ARBA00022860"/>
    </source>
</evidence>
<feature type="region of interest" description="Disordered" evidence="4">
    <location>
        <begin position="394"/>
        <end position="496"/>
    </location>
</feature>
<dbReference type="InterPro" id="IPR025064">
    <property type="entry name" value="DUF4005"/>
</dbReference>
<dbReference type="Pfam" id="PF13178">
    <property type="entry name" value="DUF4005"/>
    <property type="match status" value="1"/>
</dbReference>
<evidence type="ECO:0000256" key="4">
    <source>
        <dbReference type="SAM" id="MobiDB-lite"/>
    </source>
</evidence>
<comment type="caution">
    <text evidence="6">The sequence shown here is derived from an EMBL/GenBank/DDBJ whole genome shotgun (WGS) entry which is preliminary data.</text>
</comment>
<feature type="compositionally biased region" description="Polar residues" evidence="4">
    <location>
        <begin position="487"/>
        <end position="496"/>
    </location>
</feature>
<dbReference type="GO" id="GO:0005516">
    <property type="term" value="F:calmodulin binding"/>
    <property type="evidence" value="ECO:0007669"/>
    <property type="project" value="UniProtKB-KW"/>
</dbReference>
<dbReference type="PANTHER" id="PTHR32295:SF269">
    <property type="entry name" value="PROTEIN IQ-DOMAIN 28"/>
    <property type="match status" value="1"/>
</dbReference>
<dbReference type="PANTHER" id="PTHR32295">
    <property type="entry name" value="IQ-DOMAIN 5-RELATED"/>
    <property type="match status" value="1"/>
</dbReference>
<protein>
    <recommendedName>
        <fullName evidence="5">DUF4005 domain-containing protein</fullName>
    </recommendedName>
</protein>
<feature type="compositionally biased region" description="Polar residues" evidence="4">
    <location>
        <begin position="438"/>
        <end position="447"/>
    </location>
</feature>
<name>A0A2I0HYU5_PUNGR</name>
<gene>
    <name evidence="6" type="ORF">CRG98_042807</name>
</gene>
<dbReference type="SMART" id="SM00015">
    <property type="entry name" value="IQ"/>
    <property type="match status" value="2"/>
</dbReference>
<feature type="domain" description="DUF4005" evidence="5">
    <location>
        <begin position="436"/>
        <end position="515"/>
    </location>
</feature>
<comment type="subunit">
    <text evidence="3">Binds to multiple calmodulin (CaM) in the presence of Ca(2+) and CaM-like proteins.</text>
</comment>
<evidence type="ECO:0000313" key="7">
    <source>
        <dbReference type="Proteomes" id="UP000233551"/>
    </source>
</evidence>
<accession>A0A2I0HYU5</accession>
<comment type="similarity">
    <text evidence="2">Belongs to the IQD family.</text>
</comment>
<dbReference type="EMBL" id="PGOL01004672">
    <property type="protein sequence ID" value="PKI36858.1"/>
    <property type="molecule type" value="Genomic_DNA"/>
</dbReference>
<dbReference type="InterPro" id="IPR000048">
    <property type="entry name" value="IQ_motif_EF-hand-BS"/>
</dbReference>
<feature type="compositionally biased region" description="Basic residues" evidence="4">
    <location>
        <begin position="239"/>
        <end position="249"/>
    </location>
</feature>
<sequence length="542" mass="58951">MGRTPGKWFKTLLGKRSSKSNVLKEKDVLNSANRGEDLTPSKGLLTEIANPPLSSLPVPGTNATNEINLENAVAGKVPDNADTLSSRNGSDEQTVVCLSSLDDSEKVRLQEAATKAQAAFRGYLARRAFRTLKGIVRLQAVIRGHLVRRQAIATLFCLRGIVRLQMLARSRRGYKPSNPVGKHGEKLWKNAFIQKLLAPSPSAMPLHYQYSPGDPNCEWEWLERWTRSRFWETISQPKKNSHSKSQAKHHNAEIDQGRPKRSVRKLPSLNPDIGSSRSSSQSDKIKRNTGKISHNAGDSVKENSQTETQKSKLVARKTHALAKGVADQGEADSKKSRQSLGKVAGATASDAVEQVISDLAEAVNETGMDGATPKRTLRPADMVDAVDELHEKSLPQLNISESNGNAEKELNSNDGSVSNENKKSSQRRASLPAKIEQQENGTPSATKVPSYMAPTHSAKARLRAQGSPRFIQDNAGTNDGATRRHSLPSSTNGKVTSFSPRVHRLVEASGKGAMKNDKSLTSSRDGGGKCSISLLVQFVLTK</sequence>
<dbReference type="CDD" id="cd23767">
    <property type="entry name" value="IQCD"/>
    <property type="match status" value="1"/>
</dbReference>
<dbReference type="Gene3D" id="1.20.5.190">
    <property type="match status" value="1"/>
</dbReference>
<feature type="compositionally biased region" description="Polar residues" evidence="4">
    <location>
        <begin position="395"/>
        <end position="405"/>
    </location>
</feature>
<keyword evidence="7" id="KW-1185">Reference proteome</keyword>
<dbReference type="Pfam" id="PF00612">
    <property type="entry name" value="IQ"/>
    <property type="match status" value="2"/>
</dbReference>
<proteinExistence type="inferred from homology"/>
<feature type="region of interest" description="Disordered" evidence="4">
    <location>
        <begin position="507"/>
        <end position="526"/>
    </location>
</feature>
<keyword evidence="1" id="KW-0112">Calmodulin-binding</keyword>
<feature type="region of interest" description="Disordered" evidence="4">
    <location>
        <begin position="236"/>
        <end position="314"/>
    </location>
</feature>
<dbReference type="Proteomes" id="UP000233551">
    <property type="component" value="Unassembled WGS sequence"/>
</dbReference>
<evidence type="ECO:0000313" key="6">
    <source>
        <dbReference type="EMBL" id="PKI36858.1"/>
    </source>
</evidence>
<reference evidence="6 7" key="1">
    <citation type="submission" date="2017-11" db="EMBL/GenBank/DDBJ databases">
        <title>De-novo sequencing of pomegranate (Punica granatum L.) genome.</title>
        <authorList>
            <person name="Akparov Z."/>
            <person name="Amiraslanov A."/>
            <person name="Hajiyeva S."/>
            <person name="Abbasov M."/>
            <person name="Kaur K."/>
            <person name="Hamwieh A."/>
            <person name="Solovyev V."/>
            <person name="Salamov A."/>
            <person name="Braich B."/>
            <person name="Kosarev P."/>
            <person name="Mahmoud A."/>
            <person name="Hajiyev E."/>
            <person name="Babayeva S."/>
            <person name="Izzatullayeva V."/>
            <person name="Mammadov A."/>
            <person name="Mammadov A."/>
            <person name="Sharifova S."/>
            <person name="Ojaghi J."/>
            <person name="Eynullazada K."/>
            <person name="Bayramov B."/>
            <person name="Abdulazimova A."/>
            <person name="Shahmuradov I."/>
        </authorList>
    </citation>
    <scope>NUCLEOTIDE SEQUENCE [LARGE SCALE GENOMIC DNA]</scope>
    <source>
        <strain evidence="7">cv. AG2017</strain>
        <tissue evidence="6">Leaf</tissue>
    </source>
</reference>
<dbReference type="STRING" id="22663.A0A2I0HYU5"/>